<dbReference type="PANTHER" id="PTHR43080">
    <property type="entry name" value="CBS DOMAIN-CONTAINING PROTEIN CBSX3, MITOCHONDRIAL"/>
    <property type="match status" value="1"/>
</dbReference>
<evidence type="ECO:0000259" key="4">
    <source>
        <dbReference type="PROSITE" id="PS51371"/>
    </source>
</evidence>
<dbReference type="InterPro" id="IPR046342">
    <property type="entry name" value="CBS_dom_sf"/>
</dbReference>
<dbReference type="PANTHER" id="PTHR43080:SF2">
    <property type="entry name" value="CBS DOMAIN-CONTAINING PROTEIN"/>
    <property type="match status" value="1"/>
</dbReference>
<evidence type="ECO:0000256" key="2">
    <source>
        <dbReference type="PROSITE-ProRule" id="PRU00703"/>
    </source>
</evidence>
<dbReference type="PROSITE" id="PS50042">
    <property type="entry name" value="CNMP_BINDING_3"/>
    <property type="match status" value="1"/>
</dbReference>
<dbReference type="InterPro" id="IPR014710">
    <property type="entry name" value="RmlC-like_jellyroll"/>
</dbReference>
<dbReference type="Gene3D" id="2.60.120.10">
    <property type="entry name" value="Jelly Rolls"/>
    <property type="match status" value="1"/>
</dbReference>
<accession>A0A6S6U7R0</accession>
<dbReference type="InterPro" id="IPR051257">
    <property type="entry name" value="Diverse_CBS-Domain"/>
</dbReference>
<dbReference type="InterPro" id="IPR005105">
    <property type="entry name" value="GlnD_Uridyltrans_N"/>
</dbReference>
<feature type="domain" description="CBS" evidence="4">
    <location>
        <begin position="225"/>
        <end position="285"/>
    </location>
</feature>
<dbReference type="InterPro" id="IPR000644">
    <property type="entry name" value="CBS_dom"/>
</dbReference>
<dbReference type="SUPFAM" id="SSF51206">
    <property type="entry name" value="cAMP-binding domain-like"/>
    <property type="match status" value="1"/>
</dbReference>
<feature type="domain" description="Cyclic nucleotide-binding" evidence="3">
    <location>
        <begin position="19"/>
        <end position="84"/>
    </location>
</feature>
<dbReference type="InterPro" id="IPR018490">
    <property type="entry name" value="cNMP-bd_dom_sf"/>
</dbReference>
<name>A0A6S6U7R0_9GAMM</name>
<proteinExistence type="predicted"/>
<dbReference type="Gene3D" id="3.10.580.10">
    <property type="entry name" value="CBS-domain"/>
    <property type="match status" value="1"/>
</dbReference>
<evidence type="ECO:0000256" key="1">
    <source>
        <dbReference type="ARBA" id="ARBA00023122"/>
    </source>
</evidence>
<dbReference type="CDD" id="cd00038">
    <property type="entry name" value="CAP_ED"/>
    <property type="match status" value="1"/>
</dbReference>
<evidence type="ECO:0000259" key="3">
    <source>
        <dbReference type="PROSITE" id="PS50042"/>
    </source>
</evidence>
<dbReference type="AlphaFoldDB" id="A0A6S6U7R0"/>
<keyword evidence="1 2" id="KW-0129">CBS domain</keyword>
<organism evidence="5">
    <name type="scientific">uncultured Thiotrichaceae bacterium</name>
    <dbReference type="NCBI Taxonomy" id="298394"/>
    <lineage>
        <taxon>Bacteria</taxon>
        <taxon>Pseudomonadati</taxon>
        <taxon>Pseudomonadota</taxon>
        <taxon>Gammaproteobacteria</taxon>
        <taxon>Thiotrichales</taxon>
        <taxon>Thiotrichaceae</taxon>
        <taxon>environmental samples</taxon>
    </lineage>
</organism>
<dbReference type="EMBL" id="CACVAY010000122">
    <property type="protein sequence ID" value="CAA6824813.1"/>
    <property type="molecule type" value="Genomic_DNA"/>
</dbReference>
<sequence length="622" mass="70106">MALEIEDLEMRDFLSVCPPLRRLNDKDLDALTLATEVSYARRESKVLEPDTVNHFYYLVRSGAVEIFTPDGKIHSHVCEGEWFGYRSSTTGGKVMMEIKALEDTLLYQIPSDVMIPYLEKYPRVSSFFNEKKAIRLRNAISEKKDDANRFGKLSSLSIAELMNPAVAVPPHMAIQDAVKIMSKKNSSSVIIQQKDELLGVVTDHDLRDRVVAVAKNLQTPISDIMSSPLMTIPKDSRICDVQLIMVQNNIQELPVMEGNDLVGVITARDLIKAQGQNPVFLVADIYRATKLSKLHAIAANVPELLHALVNQHLSSEEIGKIVSSIGEAINVRLLQMAEMELGKPPVPYAWGVAGSMARCEQIAHSDQDNALVLSDDFVEEEHGDYFRALAKYVSDGLHACGYIYCPGNVMATNPEWFMTVSQWLQSFRTWIEQPEPKALMYSSIFFDMRMIYGEKALFDPVLAYVREFAPKNSIFLSYMMANSLQHRPPLGFFRNFVLEDHGDHHDVLNLKKRGVIPIVDMARVCGLASGATVVSTKERLKQCAGSDCISDEGLQDLRDAYEVINSIRLQYQARSIENDEEPNNYVSPKDMSGLERRHLKDAFHIVNTFQDSMARHYHVESL</sequence>
<feature type="domain" description="CBS" evidence="4">
    <location>
        <begin position="161"/>
        <end position="219"/>
    </location>
</feature>
<dbReference type="InterPro" id="IPR000595">
    <property type="entry name" value="cNMP-bd_dom"/>
</dbReference>
<reference evidence="5" key="1">
    <citation type="submission" date="2020-01" db="EMBL/GenBank/DDBJ databases">
        <authorList>
            <person name="Meier V. D."/>
            <person name="Meier V D."/>
        </authorList>
    </citation>
    <scope>NUCLEOTIDE SEQUENCE</scope>
    <source>
        <strain evidence="5">HLG_WM_MAG_07</strain>
    </source>
</reference>
<gene>
    <name evidence="5" type="ORF">HELGO_WM23122</name>
</gene>
<protein>
    <submittedName>
        <fullName evidence="5">Predicted signal-transduction protein containing cAMP-binding and CBS domains</fullName>
    </submittedName>
</protein>
<dbReference type="Pfam" id="PF10335">
    <property type="entry name" value="DUF294_C"/>
    <property type="match status" value="1"/>
</dbReference>
<dbReference type="CDD" id="cd05401">
    <property type="entry name" value="NT_GlnE_GlnD_like"/>
    <property type="match status" value="1"/>
</dbReference>
<dbReference type="Pfam" id="PF03445">
    <property type="entry name" value="DUF294"/>
    <property type="match status" value="1"/>
</dbReference>
<dbReference type="Pfam" id="PF00571">
    <property type="entry name" value="CBS"/>
    <property type="match status" value="2"/>
</dbReference>
<evidence type="ECO:0000313" key="5">
    <source>
        <dbReference type="EMBL" id="CAA6824813.1"/>
    </source>
</evidence>
<dbReference type="GO" id="GO:0008773">
    <property type="term" value="F:[protein-PII] uridylyltransferase activity"/>
    <property type="evidence" value="ECO:0007669"/>
    <property type="project" value="InterPro"/>
</dbReference>
<dbReference type="InterPro" id="IPR018821">
    <property type="entry name" value="DUF294_put_nucleoTrafse_sb-bd"/>
</dbReference>
<dbReference type="SMART" id="SM00116">
    <property type="entry name" value="CBS"/>
    <property type="match status" value="2"/>
</dbReference>
<dbReference type="Pfam" id="PF00027">
    <property type="entry name" value="cNMP_binding"/>
    <property type="match status" value="1"/>
</dbReference>
<dbReference type="PROSITE" id="PS51371">
    <property type="entry name" value="CBS"/>
    <property type="match status" value="2"/>
</dbReference>
<dbReference type="SUPFAM" id="SSF54631">
    <property type="entry name" value="CBS-domain pair"/>
    <property type="match status" value="1"/>
</dbReference>